<keyword evidence="2" id="KW-0167">Capsid protein</keyword>
<evidence type="ECO:0000313" key="3">
    <source>
        <dbReference type="Proteomes" id="UP000272474"/>
    </source>
</evidence>
<dbReference type="OrthoDB" id="3280828at2"/>
<feature type="compositionally biased region" description="Gly residues" evidence="1">
    <location>
        <begin position="162"/>
        <end position="180"/>
    </location>
</feature>
<feature type="compositionally biased region" description="Low complexity" evidence="1">
    <location>
        <begin position="416"/>
        <end position="469"/>
    </location>
</feature>
<dbReference type="InterPro" id="IPR014867">
    <property type="entry name" value="Spore_coat_CotH_CotH2/3/7"/>
</dbReference>
<dbReference type="PANTHER" id="PTHR40050:SF1">
    <property type="entry name" value="INNER SPORE COAT PROTEIN H"/>
    <property type="match status" value="1"/>
</dbReference>
<dbReference type="Pfam" id="PF08757">
    <property type="entry name" value="CotH"/>
    <property type="match status" value="1"/>
</dbReference>
<dbReference type="RefSeq" id="WP_120674576.1">
    <property type="nucleotide sequence ID" value="NZ_RBAL01000001.1"/>
</dbReference>
<dbReference type="AlphaFoldDB" id="A0A3A9ZF41"/>
<feature type="region of interest" description="Disordered" evidence="1">
    <location>
        <begin position="119"/>
        <end position="186"/>
    </location>
</feature>
<feature type="compositionally biased region" description="Gly residues" evidence="1">
    <location>
        <begin position="130"/>
        <end position="143"/>
    </location>
</feature>
<proteinExistence type="predicted"/>
<name>A0A3A9ZF41_9ACTN</name>
<evidence type="ECO:0000313" key="2">
    <source>
        <dbReference type="EMBL" id="RKN46923.1"/>
    </source>
</evidence>
<organism evidence="2 3">
    <name type="scientific">Streptomyces hoynatensis</name>
    <dbReference type="NCBI Taxonomy" id="1141874"/>
    <lineage>
        <taxon>Bacteria</taxon>
        <taxon>Bacillati</taxon>
        <taxon>Actinomycetota</taxon>
        <taxon>Actinomycetes</taxon>
        <taxon>Kitasatosporales</taxon>
        <taxon>Streptomycetaceae</taxon>
        <taxon>Streptomyces</taxon>
    </lineage>
</organism>
<accession>A0A3A9ZF41</accession>
<keyword evidence="2" id="KW-0946">Virion</keyword>
<keyword evidence="3" id="KW-1185">Reference proteome</keyword>
<protein>
    <submittedName>
        <fullName evidence="2">Spore coat protein CotH</fullName>
    </submittedName>
</protein>
<sequence length="608" mass="62804">MGALRRRLPVRVRQNWRPVSALVAGLGVLLVFFGSSRVSPWVTSASDGEGEQIVENISGAVDLYDRSVAHSIRLDYDEDDYAEMMEDFQEDGEKNSIEADLTLDGTFIESVGLRLKGNSTLQSLRTGDSAPGGGRAPAEGGAGPDQEQTQEGQEGQEAQEGQGEGAGEVQRGFGGGGFGGMVQLSPDKPEELPWLISIDEYVEGRAYQGHQEISVRPGSDGQVPLNEAVSLSLMDASDQPAERFAFSSFAVNDRPTTTRLVVENPGPSYGEATVGTNGVLYKARAGSRFAYQGEDPTAYEDDFNQLTKKGSQDLQPVIDLIKWAEEATDEEFAAELSAHVDVSSFADYVATQNLLLNNDDMAGPGRNYLLWYDLDTGRFSVLGWDFNLTFSGDPALGPEESTSMGGGMGPGGGALDGADQGTQDGADQGAQDGVAEGAQPAPGEGQAPPDAQGQDAAGAGEPPQLPEGFPAGGPANGAGGFPAPGVQEGGTDGGGDGATNGGGDGGAAGDEGARGGPGGAGGGMTASNTLKDRFLELDAFDEVYADAYRDLYQRFYASGTAVDLLDTLAGQAADAGAGGSELDAAVEQLRGTLTERAEALAGEELIGG</sequence>
<feature type="compositionally biased region" description="Gly residues" evidence="1">
    <location>
        <begin position="404"/>
        <end position="415"/>
    </location>
</feature>
<feature type="compositionally biased region" description="Gly residues" evidence="1">
    <location>
        <begin position="470"/>
        <end position="524"/>
    </location>
</feature>
<dbReference type="EMBL" id="RBAL01000001">
    <property type="protein sequence ID" value="RKN46923.1"/>
    <property type="molecule type" value="Genomic_DNA"/>
</dbReference>
<reference evidence="2 3" key="1">
    <citation type="journal article" date="2014" name="Int. J. Syst. Evol. Microbiol.">
        <title>Streptomyces hoynatensis sp. nov., isolated from deep marine sediment.</title>
        <authorList>
            <person name="Veyisoglu A."/>
            <person name="Sahin N."/>
        </authorList>
    </citation>
    <scope>NUCLEOTIDE SEQUENCE [LARGE SCALE GENOMIC DNA]</scope>
    <source>
        <strain evidence="2 3">KCTC 29097</strain>
    </source>
</reference>
<dbReference type="PANTHER" id="PTHR40050">
    <property type="entry name" value="INNER SPORE COAT PROTEIN H"/>
    <property type="match status" value="1"/>
</dbReference>
<evidence type="ECO:0000256" key="1">
    <source>
        <dbReference type="SAM" id="MobiDB-lite"/>
    </source>
</evidence>
<feature type="region of interest" description="Disordered" evidence="1">
    <location>
        <begin position="395"/>
        <end position="524"/>
    </location>
</feature>
<dbReference type="Proteomes" id="UP000272474">
    <property type="component" value="Unassembled WGS sequence"/>
</dbReference>
<comment type="caution">
    <text evidence="2">The sequence shown here is derived from an EMBL/GenBank/DDBJ whole genome shotgun (WGS) entry which is preliminary data.</text>
</comment>
<feature type="compositionally biased region" description="Low complexity" evidence="1">
    <location>
        <begin position="144"/>
        <end position="161"/>
    </location>
</feature>
<gene>
    <name evidence="2" type="ORF">D7294_01585</name>
</gene>